<evidence type="ECO:0000313" key="3">
    <source>
        <dbReference type="Proteomes" id="UP001189429"/>
    </source>
</evidence>
<reference evidence="2" key="1">
    <citation type="submission" date="2023-10" db="EMBL/GenBank/DDBJ databases">
        <authorList>
            <person name="Chen Y."/>
            <person name="Shah S."/>
            <person name="Dougan E. K."/>
            <person name="Thang M."/>
            <person name="Chan C."/>
        </authorList>
    </citation>
    <scope>NUCLEOTIDE SEQUENCE [LARGE SCALE GENOMIC DNA]</scope>
</reference>
<keyword evidence="1" id="KW-1133">Transmembrane helix</keyword>
<keyword evidence="3" id="KW-1185">Reference proteome</keyword>
<evidence type="ECO:0000313" key="2">
    <source>
        <dbReference type="EMBL" id="CAK0811390.1"/>
    </source>
</evidence>
<keyword evidence="1" id="KW-0472">Membrane</keyword>
<protein>
    <submittedName>
        <fullName evidence="2">Uncharacterized protein</fullName>
    </submittedName>
</protein>
<organism evidence="2 3">
    <name type="scientific">Prorocentrum cordatum</name>
    <dbReference type="NCBI Taxonomy" id="2364126"/>
    <lineage>
        <taxon>Eukaryota</taxon>
        <taxon>Sar</taxon>
        <taxon>Alveolata</taxon>
        <taxon>Dinophyceae</taxon>
        <taxon>Prorocentrales</taxon>
        <taxon>Prorocentraceae</taxon>
        <taxon>Prorocentrum</taxon>
    </lineage>
</organism>
<dbReference type="EMBL" id="CAUYUJ010004891">
    <property type="protein sequence ID" value="CAK0811390.1"/>
    <property type="molecule type" value="Genomic_DNA"/>
</dbReference>
<gene>
    <name evidence="2" type="ORF">PCOR1329_LOCUS16015</name>
</gene>
<evidence type="ECO:0000256" key="1">
    <source>
        <dbReference type="SAM" id="Phobius"/>
    </source>
</evidence>
<accession>A0ABN9R3A4</accession>
<name>A0ABN9R3A4_9DINO</name>
<proteinExistence type="predicted"/>
<sequence length="324" mass="35107">MFKVIVKCLMFVPIVVFVLVLPLVPGTTLALIVQTTPFAELPRTVRLLVRKLFVQLPEVVVFFLMPPLVIRIVLELPLRILKFMWMLVLKFVTARPTFLEGVPGALHVQGGVENHGVSGASYPRLADGDPSCSLLAHGEIEAQSVPSVLVRHPEDGVSGVCGASQHHLDDERGEGPGVCFPDRATPYAVQADLPGDVRGGRAGLPDAREDLLQGCTVLPHVVPEVSESSGHAGPLDALPDCIQALFSYVVQQPGSEAMEGDIITWYAERIEDSIQTVAQLLEVQFAIQDAIHQMIVGGWFVVARQSGDALRPERRVLMAAALAR</sequence>
<dbReference type="Proteomes" id="UP001189429">
    <property type="component" value="Unassembled WGS sequence"/>
</dbReference>
<keyword evidence="1" id="KW-0812">Transmembrane</keyword>
<comment type="caution">
    <text evidence="2">The sequence shown here is derived from an EMBL/GenBank/DDBJ whole genome shotgun (WGS) entry which is preliminary data.</text>
</comment>
<feature type="transmembrane region" description="Helical" evidence="1">
    <location>
        <begin position="54"/>
        <end position="74"/>
    </location>
</feature>